<dbReference type="AlphaFoldDB" id="A0A975Q1Z6"/>
<evidence type="ECO:0000313" key="3">
    <source>
        <dbReference type="Proteomes" id="UP000681425"/>
    </source>
</evidence>
<keyword evidence="1" id="KW-0732">Signal</keyword>
<protein>
    <recommendedName>
        <fullName evidence="4">Muconolactone isomerase domain-containing protein</fullName>
    </recommendedName>
</protein>
<dbReference type="EMBL" id="CP073910">
    <property type="protein sequence ID" value="QUT06309.1"/>
    <property type="molecule type" value="Genomic_DNA"/>
</dbReference>
<evidence type="ECO:0000256" key="1">
    <source>
        <dbReference type="SAM" id="SignalP"/>
    </source>
</evidence>
<feature type="signal peptide" evidence="1">
    <location>
        <begin position="1"/>
        <end position="34"/>
    </location>
</feature>
<evidence type="ECO:0008006" key="4">
    <source>
        <dbReference type="Google" id="ProtNLM"/>
    </source>
</evidence>
<accession>A0A975Q1Z6</accession>
<gene>
    <name evidence="2" type="ORF">KFK14_02155</name>
</gene>
<dbReference type="Proteomes" id="UP000681425">
    <property type="component" value="Chromosome"/>
</dbReference>
<reference evidence="2" key="1">
    <citation type="submission" date="2021-04" db="EMBL/GenBank/DDBJ databases">
        <title>Isolation of p-tert-butylphenol degrading bacteria Sphingobium phenoxybenzoativorans Tas13 from active sludge.</title>
        <authorList>
            <person name="Li Y."/>
        </authorList>
    </citation>
    <scope>NUCLEOTIDE SEQUENCE</scope>
    <source>
        <strain evidence="2">Tas13</strain>
    </source>
</reference>
<evidence type="ECO:0000313" key="2">
    <source>
        <dbReference type="EMBL" id="QUT06309.1"/>
    </source>
</evidence>
<organism evidence="2 3">
    <name type="scientific">Sphingobium phenoxybenzoativorans</name>
    <dbReference type="NCBI Taxonomy" id="1592790"/>
    <lineage>
        <taxon>Bacteria</taxon>
        <taxon>Pseudomonadati</taxon>
        <taxon>Pseudomonadota</taxon>
        <taxon>Alphaproteobacteria</taxon>
        <taxon>Sphingomonadales</taxon>
        <taxon>Sphingomonadaceae</taxon>
        <taxon>Sphingobium</taxon>
    </lineage>
</organism>
<dbReference type="KEGG" id="spph:KFK14_02155"/>
<dbReference type="RefSeq" id="WP_070158261.1">
    <property type="nucleotide sequence ID" value="NZ_CP073910.1"/>
</dbReference>
<dbReference type="Gene3D" id="3.30.70.1060">
    <property type="entry name" value="Dimeric alpha+beta barrel"/>
    <property type="match status" value="1"/>
</dbReference>
<keyword evidence="3" id="KW-1185">Reference proteome</keyword>
<name>A0A975Q1Z6_9SPHN</name>
<sequence length="148" mass="15605">MKKSSRTLPSLTPTLAALGLALGVALSPAGPALAQQTPPPTSLAAPVPTTHVLAIGTLVEGHTPQSIRAIMPDEVRDTVGLYLSGRIEQWWVQKEKQGVIFLLNATSADDARALLADLPLVKGGILRFDLMPLGPLKPLQYLTDAGAR</sequence>
<dbReference type="OrthoDB" id="797195at2"/>
<proteinExistence type="predicted"/>
<feature type="chain" id="PRO_5037077331" description="Muconolactone isomerase domain-containing protein" evidence="1">
    <location>
        <begin position="35"/>
        <end position="148"/>
    </location>
</feature>